<dbReference type="PANTHER" id="PTHR22935">
    <property type="entry name" value="PENICILLIN-BINDING PROTEIN"/>
    <property type="match status" value="1"/>
</dbReference>
<accession>A0A0Q9YI21</accession>
<dbReference type="PANTHER" id="PTHR22935:SF95">
    <property type="entry name" value="BETA-LACTAMASE-LIKE 1-RELATED"/>
    <property type="match status" value="1"/>
</dbReference>
<evidence type="ECO:0000259" key="2">
    <source>
        <dbReference type="Pfam" id="PF00144"/>
    </source>
</evidence>
<keyword evidence="3" id="KW-0378">Hydrolase</keyword>
<evidence type="ECO:0000256" key="1">
    <source>
        <dbReference type="ARBA" id="ARBA00038473"/>
    </source>
</evidence>
<comment type="similarity">
    <text evidence="1">Belongs to the beta-lactamase family.</text>
</comment>
<dbReference type="STRING" id="295108.HT99x_03201"/>
<name>A0A0Q9YI21_9GAMM</name>
<dbReference type="InterPro" id="IPR012338">
    <property type="entry name" value="Beta-lactam/transpept-like"/>
</dbReference>
<protein>
    <submittedName>
        <fullName evidence="3">D-alanyl-D-alanine-carboxypeptidase/endopeptidase AmpH</fullName>
        <ecNumber evidence="3">3.4.-.-</ecNumber>
    </submittedName>
</protein>
<organism evidence="3">
    <name type="scientific">Candidatus Berkiella aquae</name>
    <dbReference type="NCBI Taxonomy" id="295108"/>
    <lineage>
        <taxon>Bacteria</taxon>
        <taxon>Pseudomonadati</taxon>
        <taxon>Pseudomonadota</taxon>
        <taxon>Gammaproteobacteria</taxon>
        <taxon>Candidatus Berkiellales</taxon>
        <taxon>Candidatus Berkiellaceae</taxon>
        <taxon>Candidatus Berkiella</taxon>
    </lineage>
</organism>
<dbReference type="GO" id="GO:0004180">
    <property type="term" value="F:carboxypeptidase activity"/>
    <property type="evidence" value="ECO:0007669"/>
    <property type="project" value="UniProtKB-KW"/>
</dbReference>
<sequence>MIGSTTKALTTFMMGTMVDQGTIKWDTPVCEVLDSFKLNDPLLTQQMNARLTVSASTGMPRRDFDFIFNYSTPEERLKQMQEMKPTTALGETFQYSNLLFMVGGYMAAHAYAPSKSLTDAYTYSMEELVFKPLEMNHTTLKAREAQANGAASPHSFDINGELTEIPVNIEQSCGSIAPSGAIWSTVKDMSQYLLAELNHGALNGKRVISEKALLERRRPGIKMGDKSHYGLGLIINEEQGLQVISHGGGTMGFACDLFFYPEKGIGVVMMANSRYGHTFLSAVKQQFLELTFGAKVQAEEIINISMSQQAEILRKVRADVSLECDKLQWIKPYVGEYSNPHLGKTKITQTQEGFEITCKEWKSRLGAQIDQNGARYLVLIDPPFPGLLKLQEKDSGDLFLDAGQEQYQFKKKSCRE</sequence>
<reference evidence="3" key="1">
    <citation type="submission" date="2015-09" db="EMBL/GenBank/DDBJ databases">
        <title>Draft Genome Sequences of Two Novel Amoeba-resistant Intranuclear Bacteria, Candidatus Berkiella cookevillensis and Candidatus Berkiella aquae.</title>
        <authorList>
            <person name="Mehari Y.T."/>
            <person name="Arivett B.A."/>
            <person name="Farone A.L."/>
            <person name="Gunderson J.H."/>
            <person name="Farone M.B."/>
        </authorList>
    </citation>
    <scope>NUCLEOTIDE SEQUENCE [LARGE SCALE GENOMIC DNA]</scope>
    <source>
        <strain evidence="3">HT99</strain>
    </source>
</reference>
<dbReference type="InterPro" id="IPR001466">
    <property type="entry name" value="Beta-lactam-related"/>
</dbReference>
<feature type="domain" description="Beta-lactamase-related" evidence="2">
    <location>
        <begin position="2"/>
        <end position="278"/>
    </location>
</feature>
<evidence type="ECO:0000313" key="3">
    <source>
        <dbReference type="EMBL" id="KRG17378.1"/>
    </source>
</evidence>
<dbReference type="SUPFAM" id="SSF56601">
    <property type="entry name" value="beta-lactamase/transpeptidase-like"/>
    <property type="match status" value="1"/>
</dbReference>
<dbReference type="EMBL" id="LKAJ01000030">
    <property type="protein sequence ID" value="KRG17378.1"/>
    <property type="molecule type" value="Genomic_DNA"/>
</dbReference>
<gene>
    <name evidence="3" type="primary">ampH</name>
    <name evidence="3" type="ORF">HT99x_03201</name>
</gene>
<keyword evidence="3" id="KW-0645">Protease</keyword>
<proteinExistence type="inferred from homology"/>
<dbReference type="AlphaFoldDB" id="A0A0Q9YI21"/>
<dbReference type="Pfam" id="PF00144">
    <property type="entry name" value="Beta-lactamase"/>
    <property type="match status" value="1"/>
</dbReference>
<keyword evidence="3" id="KW-0121">Carboxypeptidase</keyword>
<dbReference type="EC" id="3.4.-.-" evidence="3"/>
<dbReference type="InterPro" id="IPR051478">
    <property type="entry name" value="Beta-lactamase-like_AB/R"/>
</dbReference>
<dbReference type="Gene3D" id="3.40.710.10">
    <property type="entry name" value="DD-peptidase/beta-lactamase superfamily"/>
    <property type="match status" value="1"/>
</dbReference>
<comment type="caution">
    <text evidence="3">The sequence shown here is derived from an EMBL/GenBank/DDBJ whole genome shotgun (WGS) entry which is preliminary data.</text>
</comment>